<dbReference type="PANTHER" id="PTHR10157">
    <property type="entry name" value="DOPAMINE BETA HYDROXYLASE RELATED"/>
    <property type="match status" value="1"/>
</dbReference>
<dbReference type="GO" id="GO:0042421">
    <property type="term" value="P:norepinephrine biosynthetic process"/>
    <property type="evidence" value="ECO:0007669"/>
    <property type="project" value="TreeGrafter"/>
</dbReference>
<dbReference type="Pfam" id="PF03712">
    <property type="entry name" value="Cu2_monoox_C"/>
    <property type="match status" value="1"/>
</dbReference>
<dbReference type="InterPro" id="IPR024548">
    <property type="entry name" value="Cu2_monoox_C"/>
</dbReference>
<dbReference type="GO" id="GO:0006589">
    <property type="term" value="P:octopamine biosynthetic process"/>
    <property type="evidence" value="ECO:0007669"/>
    <property type="project" value="TreeGrafter"/>
</dbReference>
<gene>
    <name evidence="4" type="primary">moxd1_0</name>
    <name evidence="4" type="ORF">E2C01_024628</name>
</gene>
<comment type="caution">
    <text evidence="4">The sequence shown here is derived from an EMBL/GenBank/DDBJ whole genome shotgun (WGS) entry which is preliminary data.</text>
</comment>
<evidence type="ECO:0000259" key="3">
    <source>
        <dbReference type="Pfam" id="PF03712"/>
    </source>
</evidence>
<dbReference type="EMBL" id="VSRR010002417">
    <property type="protein sequence ID" value="MPC31342.1"/>
    <property type="molecule type" value="Genomic_DNA"/>
</dbReference>
<dbReference type="PANTHER" id="PTHR10157:SF23">
    <property type="entry name" value="MOXD1 HOMOLOG 1"/>
    <property type="match status" value="1"/>
</dbReference>
<evidence type="ECO:0000256" key="2">
    <source>
        <dbReference type="SAM" id="MobiDB-lite"/>
    </source>
</evidence>
<dbReference type="GO" id="GO:0030667">
    <property type="term" value="C:secretory granule membrane"/>
    <property type="evidence" value="ECO:0007669"/>
    <property type="project" value="TreeGrafter"/>
</dbReference>
<evidence type="ECO:0000256" key="1">
    <source>
        <dbReference type="ARBA" id="ARBA00023157"/>
    </source>
</evidence>
<keyword evidence="1" id="KW-1015">Disulfide bond</keyword>
<keyword evidence="4" id="KW-0560">Oxidoreductase</keyword>
<keyword evidence="5" id="KW-1185">Reference proteome</keyword>
<dbReference type="GO" id="GO:0004500">
    <property type="term" value="F:dopamine beta-monooxygenase activity"/>
    <property type="evidence" value="ECO:0007669"/>
    <property type="project" value="InterPro"/>
</dbReference>
<dbReference type="GO" id="GO:0005615">
    <property type="term" value="C:extracellular space"/>
    <property type="evidence" value="ECO:0007669"/>
    <property type="project" value="TreeGrafter"/>
</dbReference>
<feature type="compositionally biased region" description="Polar residues" evidence="2">
    <location>
        <begin position="205"/>
        <end position="218"/>
    </location>
</feature>
<feature type="domain" description="Copper type II ascorbate-dependent monooxygenase C-terminal" evidence="3">
    <location>
        <begin position="2"/>
        <end position="69"/>
    </location>
</feature>
<name>A0A5B7EB38_PORTR</name>
<protein>
    <submittedName>
        <fullName evidence="4">DBH-like monooxygenase protein 1</fullName>
    </submittedName>
</protein>
<evidence type="ECO:0000313" key="5">
    <source>
        <dbReference type="Proteomes" id="UP000324222"/>
    </source>
</evidence>
<feature type="region of interest" description="Disordered" evidence="2">
    <location>
        <begin position="90"/>
        <end position="112"/>
    </location>
</feature>
<evidence type="ECO:0000313" key="4">
    <source>
        <dbReference type="EMBL" id="MPC31342.1"/>
    </source>
</evidence>
<dbReference type="SUPFAM" id="SSF49742">
    <property type="entry name" value="PHM/PNGase F"/>
    <property type="match status" value="1"/>
</dbReference>
<dbReference type="OrthoDB" id="19261at2759"/>
<sequence length="218" mass="25128">MTYDFNYQSSRVFKEEVMLLPGDTLITECYYNSSHNTKPTTGGLTTKEEMCLAFLSYYPRTKLFSCLSEPKFEDIMTTVGVTDVEHTMMRKTTSEQPEENMTEGKKDRSTTQELQDIKFSDYYHTVRIKAPEEYLNLSMHDILFDDAMWQDPMTADAFQRLATSGVHKVNCGINGQNGLEEKVKLVPYPSYRSRRHRQDRCTKLSGKSSVYTPVLSQS</sequence>
<dbReference type="InterPro" id="IPR008977">
    <property type="entry name" value="PHM/PNGase_F_dom_sf"/>
</dbReference>
<dbReference type="GO" id="GO:0042420">
    <property type="term" value="P:dopamine catabolic process"/>
    <property type="evidence" value="ECO:0007669"/>
    <property type="project" value="TreeGrafter"/>
</dbReference>
<dbReference type="InterPro" id="IPR014784">
    <property type="entry name" value="Cu2_ascorb_mOase-like_C"/>
</dbReference>
<feature type="region of interest" description="Disordered" evidence="2">
    <location>
        <begin position="196"/>
        <end position="218"/>
    </location>
</feature>
<proteinExistence type="predicted"/>
<dbReference type="Gene3D" id="2.60.120.230">
    <property type="match status" value="1"/>
</dbReference>
<dbReference type="AlphaFoldDB" id="A0A5B7EB38"/>
<dbReference type="GO" id="GO:0005507">
    <property type="term" value="F:copper ion binding"/>
    <property type="evidence" value="ECO:0007669"/>
    <property type="project" value="TreeGrafter"/>
</dbReference>
<feature type="compositionally biased region" description="Basic and acidic residues" evidence="2">
    <location>
        <begin position="102"/>
        <end position="112"/>
    </location>
</feature>
<reference evidence="4 5" key="1">
    <citation type="submission" date="2019-05" db="EMBL/GenBank/DDBJ databases">
        <title>Another draft genome of Portunus trituberculatus and its Hox gene families provides insights of decapod evolution.</title>
        <authorList>
            <person name="Jeong J.-H."/>
            <person name="Song I."/>
            <person name="Kim S."/>
            <person name="Choi T."/>
            <person name="Kim D."/>
            <person name="Ryu S."/>
            <person name="Kim W."/>
        </authorList>
    </citation>
    <scope>NUCLEOTIDE SEQUENCE [LARGE SCALE GENOMIC DNA]</scope>
    <source>
        <tissue evidence="4">Muscle</tissue>
    </source>
</reference>
<accession>A0A5B7EB38</accession>
<dbReference type="InterPro" id="IPR000945">
    <property type="entry name" value="DBH-like"/>
</dbReference>
<organism evidence="4 5">
    <name type="scientific">Portunus trituberculatus</name>
    <name type="common">Swimming crab</name>
    <name type="synonym">Neptunus trituberculatus</name>
    <dbReference type="NCBI Taxonomy" id="210409"/>
    <lineage>
        <taxon>Eukaryota</taxon>
        <taxon>Metazoa</taxon>
        <taxon>Ecdysozoa</taxon>
        <taxon>Arthropoda</taxon>
        <taxon>Crustacea</taxon>
        <taxon>Multicrustacea</taxon>
        <taxon>Malacostraca</taxon>
        <taxon>Eumalacostraca</taxon>
        <taxon>Eucarida</taxon>
        <taxon>Decapoda</taxon>
        <taxon>Pleocyemata</taxon>
        <taxon>Brachyura</taxon>
        <taxon>Eubrachyura</taxon>
        <taxon>Portunoidea</taxon>
        <taxon>Portunidae</taxon>
        <taxon>Portuninae</taxon>
        <taxon>Portunus</taxon>
    </lineage>
</organism>
<keyword evidence="4" id="KW-0503">Monooxygenase</keyword>
<dbReference type="Proteomes" id="UP000324222">
    <property type="component" value="Unassembled WGS sequence"/>
</dbReference>